<dbReference type="GeneID" id="5130486"/>
<dbReference type="KEGG" id="vg:5130486"/>
<organism evidence="1 2">
    <name type="scientific">Mal de Rio Cuarto virus</name>
    <dbReference type="NCBI Taxonomy" id="185954"/>
    <lineage>
        <taxon>Viruses</taxon>
        <taxon>Riboviria</taxon>
        <taxon>Orthornavirae</taxon>
        <taxon>Duplornaviricota</taxon>
        <taxon>Resentoviricetes</taxon>
        <taxon>Reovirales</taxon>
        <taxon>Spinareoviridae</taxon>
        <taxon>Fijivirus</taxon>
        <taxon>Fijivirus cuartoense</taxon>
    </lineage>
</organism>
<reference evidence="2" key="1">
    <citation type="journal article" date="2002" name="Arch. Virol.">
        <title>Sequence analysis of genome segments S4 and S8 of Mal de Rio Cuarto virus (MRCV): evidence that the virus should be a separate Fijivirus species.</title>
        <authorList>
            <person name="Distefano A.J."/>
            <person name="Conci L.R."/>
            <person name="Munoz Hidalgo M."/>
            <person name="Guzman F.A."/>
            <person name="Hopp H.E."/>
            <person name="Del Vas M."/>
        </authorList>
    </citation>
    <scope>NUCLEOTIDE SEQUENCE [LARGE SCALE GENOMIC DNA]</scope>
</reference>
<dbReference type="InterPro" id="IPR010521">
    <property type="entry name" value="Fijivirus_VP7-1-like"/>
</dbReference>
<dbReference type="OrthoDB" id="4811at10239"/>
<evidence type="ECO:0000313" key="1">
    <source>
        <dbReference type="EMBL" id="AAY27969.1"/>
    </source>
</evidence>
<sequence length="361" mass="41567">MDRLFREHQKFSKANTREETKEMRIYKDDSVMELAYSEINVGSTPTSPRMALSDYFSAVSCTFDEEVRPPELQLFIYGDIHFHDRYEKDVELDLLVWQLLSPNQDSRALCVNILRMNATIAMGDAFIRDGSYNFCQNCQETTSEQDLAALRFMSRLAKIIIKNSLTKDDVINAQRSLISYYFGRVFKSVTLTWDSKCNLPSVHGYSTSETSLDHYIRMKIDLFKALSHNNLVYGGNYQLVYQALFYYYVVTNGRYFSGFSSRREAIKSYTIPNDCPVVCNSIPRKPNLSLMFIRAILVIMLIKDYSEIKETPIYQQQLELEDPARNACLVTDSGIRTELQNEPVTVPVTLPTLPTFSSTKN</sequence>
<dbReference type="Proteomes" id="UP000152374">
    <property type="component" value="Genome"/>
</dbReference>
<dbReference type="RefSeq" id="YP_956851.1">
    <property type="nucleotide sequence ID" value="NC_008736.1"/>
</dbReference>
<reference evidence="2" key="2">
    <citation type="journal article" date="2003" name="Virus Res.">
        <title>Sequence and phylogenetic analysis of genome segments S1, S2, S3 and S6 of Mal de Rio Cuarto virus, a newly accepted Fijivirus species.</title>
        <authorList>
            <person name="Distefano A.J."/>
            <person name="Conci L.R."/>
            <person name="Munoz Hidalgo M."/>
            <person name="Guzman F.A."/>
            <person name="Hopp H.E."/>
            <person name="del Vas M."/>
        </authorList>
    </citation>
    <scope>NUCLEOTIDE SEQUENCE [LARGE SCALE GENOMIC DNA]</scope>
</reference>
<accession>A0PJ19</accession>
<proteinExistence type="predicted"/>
<reference evidence="2" key="3">
    <citation type="journal article" date="2005" name="Arch. Virol.">
        <title>Sequence analysis of genome segments S5 and S10 of Mal de Rio Cuarto virus (Fijivirus, Reoviridae).</title>
        <authorList>
            <person name="Distefano A.J."/>
            <person name="Hopp H.E."/>
            <person name="del Vas M."/>
        </authorList>
    </citation>
    <scope>NUCLEOTIDE SEQUENCE [LARGE SCALE GENOMIC DNA]</scope>
</reference>
<name>A0PJ19_9REOV</name>
<dbReference type="EMBL" id="AY923115">
    <property type="protein sequence ID" value="AAY27969.1"/>
    <property type="molecule type" value="Genomic_RNA"/>
</dbReference>
<protein>
    <submittedName>
        <fullName evidence="1">ORF1</fullName>
    </submittedName>
</protein>
<dbReference type="Pfam" id="PF06503">
    <property type="entry name" value="DUF1101"/>
    <property type="match status" value="1"/>
</dbReference>
<reference evidence="1 2" key="4">
    <citation type="journal article" date="2007" name="Arch. Virol.">
        <title>Sequencing of the bicistronic genome segments S7 and S9 of Mal de Rio Cuarto virus (Fijivirus, Reoviridae) completes the genome of this virus.</title>
        <authorList>
            <person name="Guzman F.A."/>
            <person name="Distefano A.J."/>
            <person name="Arneodo J.D."/>
            <person name="Hopp H.E."/>
            <person name="Lenardon S.L."/>
            <person name="Del Vas M."/>
            <person name="Conci L.R."/>
        </authorList>
    </citation>
    <scope>NUCLEOTIDE SEQUENCE [LARGE SCALE GENOMIC DNA]</scope>
    <source>
        <strain evidence="1">Rio Cuarto</strain>
    </source>
</reference>
<evidence type="ECO:0000313" key="2">
    <source>
        <dbReference type="Proteomes" id="UP000152374"/>
    </source>
</evidence>
<keyword evidence="2" id="KW-1185">Reference proteome</keyword>